<dbReference type="EMBL" id="DRPZ01000043">
    <property type="protein sequence ID" value="HGY08736.1"/>
    <property type="molecule type" value="Genomic_DNA"/>
</dbReference>
<dbReference type="InterPro" id="IPR016181">
    <property type="entry name" value="Acyl_CoA_acyltransferase"/>
</dbReference>
<evidence type="ECO:0000259" key="3">
    <source>
        <dbReference type="PROSITE" id="PS51186"/>
    </source>
</evidence>
<feature type="domain" description="N-acetyltransferase" evidence="3">
    <location>
        <begin position="146"/>
        <end position="281"/>
    </location>
</feature>
<dbReference type="SUPFAM" id="SSF55729">
    <property type="entry name" value="Acyl-CoA N-acyltransferases (Nat)"/>
    <property type="match status" value="2"/>
</dbReference>
<dbReference type="Proteomes" id="UP000885759">
    <property type="component" value="Unassembled WGS sequence"/>
</dbReference>
<dbReference type="PANTHER" id="PTHR43877">
    <property type="entry name" value="AMINOALKYLPHOSPHONATE N-ACETYLTRANSFERASE-RELATED-RELATED"/>
    <property type="match status" value="1"/>
</dbReference>
<name>A0A7C4Z7T7_9DEIN</name>
<reference evidence="4" key="1">
    <citation type="journal article" date="2020" name="mSystems">
        <title>Genome- and Community-Level Interaction Insights into Carbon Utilization and Element Cycling Functions of Hydrothermarchaeota in Hydrothermal Sediment.</title>
        <authorList>
            <person name="Zhou Z."/>
            <person name="Liu Y."/>
            <person name="Xu W."/>
            <person name="Pan J."/>
            <person name="Luo Z.H."/>
            <person name="Li M."/>
        </authorList>
    </citation>
    <scope>NUCLEOTIDE SEQUENCE [LARGE SCALE GENOMIC DNA]</scope>
    <source>
        <strain evidence="4">HyVt-570</strain>
    </source>
</reference>
<accession>A0A7C4Z7T7</accession>
<dbReference type="InterPro" id="IPR050832">
    <property type="entry name" value="Bact_Acetyltransf"/>
</dbReference>
<dbReference type="Pfam" id="PF00583">
    <property type="entry name" value="Acetyltransf_1"/>
    <property type="match status" value="1"/>
</dbReference>
<dbReference type="Gene3D" id="3.40.630.30">
    <property type="match status" value="2"/>
</dbReference>
<comment type="caution">
    <text evidence="4">The sequence shown here is derived from an EMBL/GenBank/DDBJ whole genome shotgun (WGS) entry which is preliminary data.</text>
</comment>
<evidence type="ECO:0000313" key="4">
    <source>
        <dbReference type="EMBL" id="HGY08736.1"/>
    </source>
</evidence>
<dbReference type="PANTHER" id="PTHR43877:SF2">
    <property type="entry name" value="AMINOALKYLPHOSPHONATE N-ACETYLTRANSFERASE-RELATED"/>
    <property type="match status" value="1"/>
</dbReference>
<keyword evidence="1" id="KW-0808">Transferase</keyword>
<feature type="domain" description="N-acetyltransferase" evidence="3">
    <location>
        <begin position="1"/>
        <end position="140"/>
    </location>
</feature>
<organism evidence="4">
    <name type="scientific">Oceanithermus profundus</name>
    <dbReference type="NCBI Taxonomy" id="187137"/>
    <lineage>
        <taxon>Bacteria</taxon>
        <taxon>Thermotogati</taxon>
        <taxon>Deinococcota</taxon>
        <taxon>Deinococci</taxon>
        <taxon>Thermales</taxon>
        <taxon>Thermaceae</taxon>
        <taxon>Oceanithermus</taxon>
    </lineage>
</organism>
<dbReference type="AlphaFoldDB" id="A0A7C4Z7T7"/>
<keyword evidence="2" id="KW-0012">Acyltransferase</keyword>
<proteinExistence type="predicted"/>
<evidence type="ECO:0000256" key="2">
    <source>
        <dbReference type="ARBA" id="ARBA00023315"/>
    </source>
</evidence>
<dbReference type="CDD" id="cd04301">
    <property type="entry name" value="NAT_SF"/>
    <property type="match status" value="1"/>
</dbReference>
<sequence length="281" mass="31208">MVRPLRPDDLEGLLALLRWMDAEASRRVLAPDARSLEELRWAADEGWVLEEGGRILGYAALYPFRQGGAFEGPLVRDTDPHPLLEQGDREAARRGWHTLYAFPSEANRPLREALAAAGYAPLHTSYFYASPPQDLGFSAPAGVTLRKVDNLDPEVYCRLYRESEEAWSHRLDWSALELIDHFNRPDVHLWYAYAGGEPVGLVELETAPEGAEIAYLGVVPSARGRGVGRALLAEAATFAFGAGAPELKVRAHDHEKAAMALYERLGFRLTDAVVTYAKELR</sequence>
<dbReference type="PROSITE" id="PS51186">
    <property type="entry name" value="GNAT"/>
    <property type="match status" value="2"/>
</dbReference>
<gene>
    <name evidence="4" type="ORF">ENK37_01590</name>
</gene>
<protein>
    <submittedName>
        <fullName evidence="4">GNAT family N-acetyltransferase</fullName>
    </submittedName>
</protein>
<dbReference type="GO" id="GO:0016747">
    <property type="term" value="F:acyltransferase activity, transferring groups other than amino-acyl groups"/>
    <property type="evidence" value="ECO:0007669"/>
    <property type="project" value="InterPro"/>
</dbReference>
<dbReference type="InterPro" id="IPR000182">
    <property type="entry name" value="GNAT_dom"/>
</dbReference>
<evidence type="ECO:0000256" key="1">
    <source>
        <dbReference type="ARBA" id="ARBA00022679"/>
    </source>
</evidence>